<dbReference type="PRINTS" id="PR00419">
    <property type="entry name" value="ADXRDTASE"/>
</dbReference>
<dbReference type="FunFam" id="3.50.50.60:FF:000450">
    <property type="entry name" value="Amine oxidase"/>
    <property type="match status" value="1"/>
</dbReference>
<dbReference type="FunFam" id="3.50.50.60:FF:000242">
    <property type="entry name" value="Amine oxidase"/>
    <property type="match status" value="1"/>
</dbReference>
<evidence type="ECO:0000256" key="4">
    <source>
        <dbReference type="SAM" id="SignalP"/>
    </source>
</evidence>
<dbReference type="Ensembl" id="ENSNFUT00015022409.1">
    <property type="protein sequence ID" value="ENSNFUP00015021405.1"/>
    <property type="gene ID" value="ENSNFUG00015009929.1"/>
</dbReference>
<dbReference type="Gene3D" id="3.30.70.2100">
    <property type="match status" value="1"/>
</dbReference>
<dbReference type="SUPFAM" id="SSF54373">
    <property type="entry name" value="FAD-linked reductases, C-terminal domain"/>
    <property type="match status" value="1"/>
</dbReference>
<dbReference type="Gene3D" id="3.90.660.10">
    <property type="match status" value="1"/>
</dbReference>
<protein>
    <recommendedName>
        <fullName evidence="5">Amine oxidase domain-containing protein</fullName>
    </recommendedName>
</protein>
<dbReference type="PANTHER" id="PTHR10742:SF342">
    <property type="entry name" value="AMINE OXIDASE"/>
    <property type="match status" value="1"/>
</dbReference>
<dbReference type="GO" id="GO:0001716">
    <property type="term" value="F:L-amino-acid oxidase activity"/>
    <property type="evidence" value="ECO:0007669"/>
    <property type="project" value="TreeGrafter"/>
</dbReference>
<feature type="signal peptide" evidence="4">
    <location>
        <begin position="1"/>
        <end position="36"/>
    </location>
</feature>
<evidence type="ECO:0000259" key="5">
    <source>
        <dbReference type="Pfam" id="PF01593"/>
    </source>
</evidence>
<evidence type="ECO:0000256" key="2">
    <source>
        <dbReference type="ARBA" id="ARBA00022630"/>
    </source>
</evidence>
<organism evidence="6 7">
    <name type="scientific">Nothobranchius furzeri</name>
    <name type="common">Turquoise killifish</name>
    <dbReference type="NCBI Taxonomy" id="105023"/>
    <lineage>
        <taxon>Eukaryota</taxon>
        <taxon>Metazoa</taxon>
        <taxon>Chordata</taxon>
        <taxon>Craniata</taxon>
        <taxon>Vertebrata</taxon>
        <taxon>Euteleostomi</taxon>
        <taxon>Actinopterygii</taxon>
        <taxon>Neopterygii</taxon>
        <taxon>Teleostei</taxon>
        <taxon>Neoteleostei</taxon>
        <taxon>Acanthomorphata</taxon>
        <taxon>Ovalentaria</taxon>
        <taxon>Atherinomorphae</taxon>
        <taxon>Cyprinodontiformes</taxon>
        <taxon>Nothobranchiidae</taxon>
        <taxon>Nothobranchius</taxon>
    </lineage>
</organism>
<proteinExistence type="predicted"/>
<dbReference type="InterPro" id="IPR036188">
    <property type="entry name" value="FAD/NAD-bd_sf"/>
</dbReference>
<dbReference type="Gene3D" id="1.10.10.1620">
    <property type="match status" value="1"/>
</dbReference>
<dbReference type="InterPro" id="IPR050281">
    <property type="entry name" value="Flavin_monoamine_oxidase"/>
</dbReference>
<dbReference type="Gene3D" id="1.10.405.10">
    <property type="entry name" value="Guanine Nucleotide Dissociation Inhibitor, domain 1"/>
    <property type="match status" value="1"/>
</dbReference>
<evidence type="ECO:0000313" key="7">
    <source>
        <dbReference type="Proteomes" id="UP000694548"/>
    </source>
</evidence>
<sequence length="541" mass="60172">MLQHVLFFLLKNELSTSPVACGLLLLLSLQQRLSSAVHMKSTLESCLVDTDYEELLTISRNGLPKTTKPQKVAVVGAGMAGLTAAKLLQDAGHEVHIYEVSDRVGGRVITHRNETEGWYVELGAMRIPSSHQCVKHHVTCGERKTFNMTDDNTYYHVNGRKHRTSDVKKSISLLNYDLTENEKSATPDKLLQRSLNQVKMVVEAQGCEAALNMFDGYSGYLEEKRVLSREAMRMLGDLLNEDGIMAMALTEMIYLESDVSDNVKYSEVTGGMDRIPTALSKTLRNNSITFNSKVRSIRQAEDGQVTLEVQSDTNGDVQSFTADSVLVTTSAKAALFIDFQPPLSTPKMEAMKSIHYGSSTKIVLTFSERFWEKEGIYRGKSITDRPSRFIYYPSHSFPHNDKIGVLLASYTWEVALNDLALIHGEQVRFLCTGVVVKKWSEDPHSLGAFALFTPYQHLEYAKELFSREGNVHFAGEHTAFAHAWIETAMKSAIRAAKNINEGAGVGSEEGSGGMCYPRPPLGHAPAEAQLILFRHKPASRE</sequence>
<dbReference type="FunFam" id="1.10.10.1620:FF:000001">
    <property type="entry name" value="Amine oxidase"/>
    <property type="match status" value="1"/>
</dbReference>
<reference evidence="6" key="1">
    <citation type="submission" date="2025-08" db="UniProtKB">
        <authorList>
            <consortium name="Ensembl"/>
        </authorList>
    </citation>
    <scope>IDENTIFICATION</scope>
</reference>
<reference evidence="6" key="2">
    <citation type="submission" date="2025-09" db="UniProtKB">
        <authorList>
            <consortium name="Ensembl"/>
        </authorList>
    </citation>
    <scope>IDENTIFICATION</scope>
</reference>
<dbReference type="AlphaFoldDB" id="A0A8C6LMT2"/>
<name>A0A8C6LMT2_NOTFU</name>
<dbReference type="InterPro" id="IPR002937">
    <property type="entry name" value="Amino_oxidase"/>
</dbReference>
<evidence type="ECO:0000256" key="1">
    <source>
        <dbReference type="ARBA" id="ARBA00001974"/>
    </source>
</evidence>
<feature type="domain" description="Amine oxidase" evidence="5">
    <location>
        <begin position="79"/>
        <end position="499"/>
    </location>
</feature>
<accession>A0A8C6LMT2</accession>
<dbReference type="GO" id="GO:0009063">
    <property type="term" value="P:amino acid catabolic process"/>
    <property type="evidence" value="ECO:0007669"/>
    <property type="project" value="TreeGrafter"/>
</dbReference>
<dbReference type="PANTHER" id="PTHR10742">
    <property type="entry name" value="FLAVIN MONOAMINE OXIDASE"/>
    <property type="match status" value="1"/>
</dbReference>
<dbReference type="Proteomes" id="UP000694548">
    <property type="component" value="Unassembled WGS sequence"/>
</dbReference>
<dbReference type="SUPFAM" id="SSF51905">
    <property type="entry name" value="FAD/NAD(P)-binding domain"/>
    <property type="match status" value="1"/>
</dbReference>
<comment type="cofactor">
    <cofactor evidence="1">
        <name>FAD</name>
        <dbReference type="ChEBI" id="CHEBI:57692"/>
    </cofactor>
</comment>
<keyword evidence="7" id="KW-1185">Reference proteome</keyword>
<feature type="chain" id="PRO_5034967763" description="Amine oxidase domain-containing protein" evidence="4">
    <location>
        <begin position="37"/>
        <end position="541"/>
    </location>
</feature>
<keyword evidence="2" id="KW-0285">Flavoprotein</keyword>
<keyword evidence="3" id="KW-0274">FAD</keyword>
<evidence type="ECO:0000256" key="3">
    <source>
        <dbReference type="ARBA" id="ARBA00022827"/>
    </source>
</evidence>
<evidence type="ECO:0000313" key="6">
    <source>
        <dbReference type="Ensembl" id="ENSNFUP00015021405.1"/>
    </source>
</evidence>
<dbReference type="Pfam" id="PF01593">
    <property type="entry name" value="Amino_oxidase"/>
    <property type="match status" value="1"/>
</dbReference>
<keyword evidence="4" id="KW-0732">Signal</keyword>
<dbReference type="GeneTree" id="ENSGT00940000160928"/>
<dbReference type="Gene3D" id="3.50.50.60">
    <property type="entry name" value="FAD/NAD(P)-binding domain"/>
    <property type="match status" value="2"/>
</dbReference>